<evidence type="ECO:0000313" key="2">
    <source>
        <dbReference type="EMBL" id="CAB4595041.1"/>
    </source>
</evidence>
<organism evidence="2">
    <name type="scientific">freshwater metagenome</name>
    <dbReference type="NCBI Taxonomy" id="449393"/>
    <lineage>
        <taxon>unclassified sequences</taxon>
        <taxon>metagenomes</taxon>
        <taxon>ecological metagenomes</taxon>
    </lineage>
</organism>
<gene>
    <name evidence="2" type="ORF">UFOPK1824_00302</name>
</gene>
<evidence type="ECO:0000256" key="1">
    <source>
        <dbReference type="SAM" id="Phobius"/>
    </source>
</evidence>
<keyword evidence="1" id="KW-0812">Transmembrane</keyword>
<reference evidence="2" key="1">
    <citation type="submission" date="2020-05" db="EMBL/GenBank/DDBJ databases">
        <authorList>
            <person name="Chiriac C."/>
            <person name="Salcher M."/>
            <person name="Ghai R."/>
            <person name="Kavagutti S V."/>
        </authorList>
    </citation>
    <scope>NUCLEOTIDE SEQUENCE</scope>
</reference>
<accession>A0A6J6G1Y9</accession>
<dbReference type="AlphaFoldDB" id="A0A6J6G1Y9"/>
<proteinExistence type="predicted"/>
<protein>
    <submittedName>
        <fullName evidence="2">Unannotated protein</fullName>
    </submittedName>
</protein>
<feature type="transmembrane region" description="Helical" evidence="1">
    <location>
        <begin position="60"/>
        <end position="79"/>
    </location>
</feature>
<sequence>MRGIRPLNRFLRRVRIHGGEFDTSARAMYRDEVVYPLQAELRIVRRSTIERKQMSTKTTFKRIALVAVAALGLGVLSVAPSSAAVSSYALTVDANDTITVSESATAVLTQSYFASAATDTAAVTAIIRSGSSATGGIKLAVTDSATSASSTAGAAPTRFTDSGANPLTGILIGGATATKVQASGTAAGVVATNKYTVVLTNVAVAGTYYVDFYSTDGTGLATPTSSLTTWTVTVKAASAADSTSTSYIHAGSSPAVAADSATVTAEKTAGTVAGNIKTTLLTLGAATSASALESLTATITGAGTLGAHATLSSAIATGRSLLVKDNNYVVIFADGTTGTGTVTITGSTSGIVYKTATVSFYSSTPSTVTATVKKAYIAAGLTTIKVVNVVVKDATGTVVQNATVSLNPATAGTGETTTSCAYSSTSVANVCSITGSSAVKFGKVSYVAKVVGADTAETEIKSAAFDVTFADIVATSVVISAPSSGSVGDKVTVTLTAKEKNGYPVADSTYEGGSANGSVGGIFWNTTTVPAYSSASFKPFAAGETITTTSGVATVDLYLPAVAGNITGTWTLAGTAGTTTGAIDKTIAGSTATITIAVANPGTEAATAAAEEATAAANDATDAALSAAEAAEAATAMAQEAVDAVAELSSQVTALISALRAQITSLTNLVIKIQKKVKA</sequence>
<keyword evidence="1" id="KW-1133">Transmembrane helix</keyword>
<keyword evidence="1" id="KW-0472">Membrane</keyword>
<name>A0A6J6G1Y9_9ZZZZ</name>
<dbReference type="EMBL" id="CAEZUM010000011">
    <property type="protein sequence ID" value="CAB4595041.1"/>
    <property type="molecule type" value="Genomic_DNA"/>
</dbReference>